<evidence type="ECO:0000256" key="4">
    <source>
        <dbReference type="ARBA" id="ARBA00022989"/>
    </source>
</evidence>
<keyword evidence="5 7" id="KW-0472">Membrane</keyword>
<feature type="transmembrane region" description="Helical" evidence="7">
    <location>
        <begin position="20"/>
        <end position="40"/>
    </location>
</feature>
<keyword evidence="4 7" id="KW-1133">Transmembrane helix</keyword>
<evidence type="ECO:0000256" key="5">
    <source>
        <dbReference type="ARBA" id="ARBA00023136"/>
    </source>
</evidence>
<feature type="compositionally biased region" description="Low complexity" evidence="6">
    <location>
        <begin position="144"/>
        <end position="153"/>
    </location>
</feature>
<dbReference type="Gene3D" id="3.40.50.300">
    <property type="entry name" value="P-loop containing nucleotide triphosphate hydrolases"/>
    <property type="match status" value="1"/>
</dbReference>
<proteinExistence type="predicted"/>
<evidence type="ECO:0000256" key="7">
    <source>
        <dbReference type="SAM" id="Phobius"/>
    </source>
</evidence>
<dbReference type="eggNOG" id="COG3505">
    <property type="taxonomic scope" value="Bacteria"/>
</dbReference>
<keyword evidence="2" id="KW-1003">Cell membrane</keyword>
<dbReference type="Pfam" id="PF12696">
    <property type="entry name" value="TraG-D_C"/>
    <property type="match status" value="1"/>
</dbReference>
<dbReference type="Proteomes" id="UP000050867">
    <property type="component" value="Unassembled WGS sequence"/>
</dbReference>
<dbReference type="CDD" id="cd01127">
    <property type="entry name" value="TrwB_TraG_TraD_VirD4"/>
    <property type="match status" value="1"/>
</dbReference>
<feature type="domain" description="TraD/TraG TraM recognition site" evidence="8">
    <location>
        <begin position="506"/>
        <end position="572"/>
    </location>
</feature>
<dbReference type="AlphaFoldDB" id="A0A0T6LYD0"/>
<protein>
    <recommendedName>
        <fullName evidence="8">TraD/TraG TraM recognition site domain-containing protein</fullName>
    </recommendedName>
</protein>
<dbReference type="InterPro" id="IPR032689">
    <property type="entry name" value="TraG-D_C"/>
</dbReference>
<dbReference type="GO" id="GO:0005886">
    <property type="term" value="C:plasma membrane"/>
    <property type="evidence" value="ECO:0007669"/>
    <property type="project" value="UniProtKB-SubCell"/>
</dbReference>
<comment type="subcellular location">
    <subcellularLocation>
        <location evidence="1">Cell membrane</location>
        <topology evidence="1">Multi-pass membrane protein</topology>
    </subcellularLocation>
</comment>
<keyword evidence="10" id="KW-1185">Reference proteome</keyword>
<evidence type="ECO:0000256" key="2">
    <source>
        <dbReference type="ARBA" id="ARBA00022475"/>
    </source>
</evidence>
<dbReference type="PANTHER" id="PTHR37937">
    <property type="entry name" value="CONJUGATIVE TRANSFER: DNA TRANSPORT"/>
    <property type="match status" value="1"/>
</dbReference>
<evidence type="ECO:0000313" key="10">
    <source>
        <dbReference type="Proteomes" id="UP000050867"/>
    </source>
</evidence>
<dbReference type="EMBL" id="LLZU01000002">
    <property type="protein sequence ID" value="KRV51066.1"/>
    <property type="molecule type" value="Genomic_DNA"/>
</dbReference>
<evidence type="ECO:0000256" key="3">
    <source>
        <dbReference type="ARBA" id="ARBA00022692"/>
    </source>
</evidence>
<gene>
    <name evidence="9" type="ORF">AQ490_02350</name>
</gene>
<accession>A0A0T6LYD0</accession>
<dbReference type="InterPro" id="IPR051539">
    <property type="entry name" value="T4SS-coupling_protein"/>
</dbReference>
<name>A0A0T6LYD0_WENVI</name>
<evidence type="ECO:0000259" key="8">
    <source>
        <dbReference type="Pfam" id="PF12696"/>
    </source>
</evidence>
<evidence type="ECO:0000256" key="1">
    <source>
        <dbReference type="ARBA" id="ARBA00004651"/>
    </source>
</evidence>
<dbReference type="RefSeq" id="WP_018385984.1">
    <property type="nucleotide sequence ID" value="NZ_LLZU01000002.1"/>
</dbReference>
<dbReference type="STRING" id="76728.AQ490_02350"/>
<evidence type="ECO:0000313" key="9">
    <source>
        <dbReference type="EMBL" id="KRV51066.1"/>
    </source>
</evidence>
<comment type="caution">
    <text evidence="9">The sequence shown here is derived from an EMBL/GenBank/DDBJ whole genome shotgun (WGS) entry which is preliminary data.</text>
</comment>
<dbReference type="PANTHER" id="PTHR37937:SF1">
    <property type="entry name" value="CONJUGATIVE TRANSFER: DNA TRANSPORT"/>
    <property type="match status" value="1"/>
</dbReference>
<reference evidence="9 10" key="1">
    <citation type="submission" date="2015-10" db="EMBL/GenBank/DDBJ databases">
        <title>Draft genome sequence of pyrrolomycin-producing Streptomyces vitaminophilus.</title>
        <authorList>
            <person name="Graham D.E."/>
            <person name="Mahan K.M."/>
            <person name="Klingeman D.M."/>
            <person name="Hettich R.L."/>
            <person name="Parry R.J."/>
        </authorList>
    </citation>
    <scope>NUCLEOTIDE SEQUENCE [LARGE SCALE GENOMIC DNA]</scope>
    <source>
        <strain evidence="9 10">ATCC 31673</strain>
    </source>
</reference>
<dbReference type="SUPFAM" id="SSF52540">
    <property type="entry name" value="P-loop containing nucleoside triphosphate hydrolases"/>
    <property type="match status" value="1"/>
</dbReference>
<feature type="transmembrane region" description="Helical" evidence="7">
    <location>
        <begin position="89"/>
        <end position="113"/>
    </location>
</feature>
<feature type="compositionally biased region" description="Low complexity" evidence="6">
    <location>
        <begin position="125"/>
        <end position="137"/>
    </location>
</feature>
<sequence>MVTVPQRREPTGGGVPDGALIGFLATLLGSVGLIWLATGLGGKLQHGAWPDITFAHTGLALRSLISEPTDIDAAWSQPDPVTGLPSAQAFWTILAVLVALLMALVLFAVVTWNRWRPANRKARAARAAGAARAGSAAPHPPGGQPRQRPAHGGAETPTVGEPRVVHPAAGPVPPSADPLPSTPATPRTTAHRLSAQALFPRARTIRPEIPVIGRSLHDVHAYGIHLGRDTATGIELYAGLDDTVCVYGPPGTGVAARLVREAVLTAPGPVLLTCADPAAVDTSRTTREKLGPTLVFDPLQLTDVAQRLRWSPVRGCEAPSTAETRASSLLEPVRPLGRTLRSDEQLQRTAHTLLRCWLHAAALDDRPIRQVLRWANGQAPRDAVRILRSARGAAPDWAEALESLLAGPEQRLDAASALTARALESLQQLHVLNCCTPPSGETLKLESFLEERGTIYVVGETMETRSSRELRTHPGTTPLLTALVTDVVEHGRRVAARSSSGRLDPPLLCVLDQVAGLAPAPVLPELMAVGGPSGLPTIAVLRSVEQARHRWGDRGAATIHQSAGVRVRVGAPGTPTATVQAGDEVPVLAEFR</sequence>
<feature type="region of interest" description="Disordered" evidence="6">
    <location>
        <begin position="123"/>
        <end position="197"/>
    </location>
</feature>
<dbReference type="OrthoDB" id="226701at2"/>
<organism evidence="9 10">
    <name type="scientific">Wenjunlia vitaminophila</name>
    <name type="common">Streptomyces vitaminophilus</name>
    <dbReference type="NCBI Taxonomy" id="76728"/>
    <lineage>
        <taxon>Bacteria</taxon>
        <taxon>Bacillati</taxon>
        <taxon>Actinomycetota</taxon>
        <taxon>Actinomycetes</taxon>
        <taxon>Kitasatosporales</taxon>
        <taxon>Streptomycetaceae</taxon>
        <taxon>Wenjunlia</taxon>
    </lineage>
</organism>
<evidence type="ECO:0000256" key="6">
    <source>
        <dbReference type="SAM" id="MobiDB-lite"/>
    </source>
</evidence>
<dbReference type="InterPro" id="IPR027417">
    <property type="entry name" value="P-loop_NTPase"/>
</dbReference>
<feature type="compositionally biased region" description="Pro residues" evidence="6">
    <location>
        <begin position="170"/>
        <end position="183"/>
    </location>
</feature>
<keyword evidence="3 7" id="KW-0812">Transmembrane</keyword>